<evidence type="ECO:0000256" key="3">
    <source>
        <dbReference type="ARBA" id="ARBA00011970"/>
    </source>
</evidence>
<dbReference type="STRING" id="1265309.K529_007865"/>
<dbReference type="PANTHER" id="PTHR44998">
    <property type="match status" value="1"/>
</dbReference>
<dbReference type="GO" id="GO:0097363">
    <property type="term" value="F:protein O-acetylglucosaminyltransferase activity"/>
    <property type="evidence" value="ECO:0007669"/>
    <property type="project" value="UniProtKB-EC"/>
</dbReference>
<keyword evidence="6" id="KW-0677">Repeat</keyword>
<organism evidence="10 11">
    <name type="scientific">Tritonibacter mobilis F1926</name>
    <dbReference type="NCBI Taxonomy" id="1265309"/>
    <lineage>
        <taxon>Bacteria</taxon>
        <taxon>Pseudomonadati</taxon>
        <taxon>Pseudomonadota</taxon>
        <taxon>Alphaproteobacteria</taxon>
        <taxon>Rhodobacterales</taxon>
        <taxon>Paracoccaceae</taxon>
        <taxon>Tritonibacter</taxon>
    </lineage>
</organism>
<dbReference type="InterPro" id="IPR019734">
    <property type="entry name" value="TPR_rpt"/>
</dbReference>
<accession>A0A1B1A2C9</accession>
<feature type="domain" description="O-GlcNAc transferase C-terminal" evidence="9">
    <location>
        <begin position="404"/>
        <end position="590"/>
    </location>
</feature>
<sequence>MSQPNQTSKLAVMQNAKPQFPEFEKFAESIKSQERAKFAYEMKHGLRNNRAKDEKPKETAQKLLKKARALILKHENKQAETVLRQAISLEPKDASMHALLGEVLMKDSARLMDALSCLMQAVKLEPTFGGHYALIGTLLMRLQKFEEAIDYFEIAVKFDPKNYIALSRMMHIKAHRARWDGFEKIPTYLKQFNNTRVLSDPFAFLSLCDDGEFQKQRSLSQVRAKLTNPVKAPIYTGGRPAGKKLRIGYFSNDYYNHATMHLMGGLLENHDRERFELYLYDYGSKMRDHEHNRARQSADVFHDIRHMTTAQIVDLATRDGLDIAVDLKGFTEGGRLDMFNSRVAPVQVAYLGYPGTSGLKSMDYMVADRITIPSHLRKHYTENILYMPNCYQPNDESRYIAQMYDSRESHDLPEESFVFSTFNNPYKVTPREFDIWMNLLKEVPDSVLWYYVSNADIIDRLRKEAEARGVDGARIIPTGRMQPEYHLARLKHADLFLDTFNVNAHTTASDALWAGLPLVTKTGEQFAARVAGSILTAAGLEDLVTTTEKKYHDVALRIAQDPDYLADIRMRLAASHGNSPLFDTQGYTRDFERLMERAFQNYLDGNAPRSMGISAA</sequence>
<keyword evidence="4" id="KW-0328">Glycosyltransferase</keyword>
<keyword evidence="7 8" id="KW-0802">TPR repeat</keyword>
<evidence type="ECO:0000313" key="11">
    <source>
        <dbReference type="Proteomes" id="UP000013243"/>
    </source>
</evidence>
<evidence type="ECO:0000256" key="8">
    <source>
        <dbReference type="PROSITE-ProRule" id="PRU00339"/>
    </source>
</evidence>
<dbReference type="Proteomes" id="UP000013243">
    <property type="component" value="Chromosome"/>
</dbReference>
<evidence type="ECO:0000259" key="9">
    <source>
        <dbReference type="Pfam" id="PF13844"/>
    </source>
</evidence>
<dbReference type="RefSeq" id="WP_052032027.1">
    <property type="nucleotide sequence ID" value="NZ_CP015230.1"/>
</dbReference>
<proteinExistence type="inferred from homology"/>
<comment type="pathway">
    <text evidence="1">Protein modification; protein glycosylation.</text>
</comment>
<feature type="domain" description="O-GlcNAc transferase C-terminal" evidence="9">
    <location>
        <begin position="241"/>
        <end position="399"/>
    </location>
</feature>
<dbReference type="InterPro" id="IPR029489">
    <property type="entry name" value="OGT/SEC/SPY_C"/>
</dbReference>
<dbReference type="PANTHER" id="PTHR44998:SF1">
    <property type="entry name" value="UDP-N-ACETYLGLUCOSAMINE--PEPTIDE N-ACETYLGLUCOSAMINYLTRANSFERASE 110 KDA SUBUNIT"/>
    <property type="match status" value="1"/>
</dbReference>
<evidence type="ECO:0000256" key="5">
    <source>
        <dbReference type="ARBA" id="ARBA00022679"/>
    </source>
</evidence>
<dbReference type="SUPFAM" id="SSF48452">
    <property type="entry name" value="TPR-like"/>
    <property type="match status" value="1"/>
</dbReference>
<evidence type="ECO:0000256" key="6">
    <source>
        <dbReference type="ARBA" id="ARBA00022737"/>
    </source>
</evidence>
<reference evidence="10 11" key="1">
    <citation type="journal article" date="2016" name="ISME J.">
        <title>Global occurrence and heterogeneity of the Roseobacter-clade species Ruegeria mobilis.</title>
        <authorList>
            <person name="Sonnenschein E."/>
            <person name="Gram L."/>
        </authorList>
    </citation>
    <scope>NUCLEOTIDE SEQUENCE [LARGE SCALE GENOMIC DNA]</scope>
    <source>
        <strain evidence="10 11">F1926</strain>
    </source>
</reference>
<evidence type="ECO:0000256" key="2">
    <source>
        <dbReference type="ARBA" id="ARBA00005386"/>
    </source>
</evidence>
<name>A0A1B1A2C9_9RHOB</name>
<comment type="similarity">
    <text evidence="2">Belongs to the glycosyltransferase 41 family. O-GlcNAc transferase subfamily.</text>
</comment>
<dbReference type="AlphaFoldDB" id="A0A1B1A2C9"/>
<gene>
    <name evidence="10" type="ORF">K529_007865</name>
</gene>
<dbReference type="SMART" id="SM00028">
    <property type="entry name" value="TPR"/>
    <property type="match status" value="3"/>
</dbReference>
<evidence type="ECO:0000256" key="7">
    <source>
        <dbReference type="ARBA" id="ARBA00022803"/>
    </source>
</evidence>
<feature type="repeat" description="TPR" evidence="8">
    <location>
        <begin position="129"/>
        <end position="162"/>
    </location>
</feature>
<dbReference type="OrthoDB" id="146908at2"/>
<dbReference type="KEGG" id="rmb:K529_007865"/>
<evidence type="ECO:0000256" key="4">
    <source>
        <dbReference type="ARBA" id="ARBA00022676"/>
    </source>
</evidence>
<protein>
    <recommendedName>
        <fullName evidence="3">protein O-GlcNAc transferase</fullName>
        <ecNumber evidence="3">2.4.1.255</ecNumber>
    </recommendedName>
</protein>
<evidence type="ECO:0000256" key="1">
    <source>
        <dbReference type="ARBA" id="ARBA00004922"/>
    </source>
</evidence>
<dbReference type="Gene3D" id="3.40.50.11380">
    <property type="match status" value="1"/>
</dbReference>
<dbReference type="GeneID" id="28249739"/>
<dbReference type="Gene3D" id="1.25.40.10">
    <property type="entry name" value="Tetratricopeptide repeat domain"/>
    <property type="match status" value="1"/>
</dbReference>
<dbReference type="EC" id="2.4.1.255" evidence="3"/>
<dbReference type="PROSITE" id="PS50005">
    <property type="entry name" value="TPR"/>
    <property type="match status" value="1"/>
</dbReference>
<dbReference type="Pfam" id="PF13844">
    <property type="entry name" value="Glyco_transf_41"/>
    <property type="match status" value="2"/>
</dbReference>
<dbReference type="InterPro" id="IPR011990">
    <property type="entry name" value="TPR-like_helical_dom_sf"/>
</dbReference>
<dbReference type="EMBL" id="CP015230">
    <property type="protein sequence ID" value="ANP40676.1"/>
    <property type="molecule type" value="Genomic_DNA"/>
</dbReference>
<evidence type="ECO:0000313" key="10">
    <source>
        <dbReference type="EMBL" id="ANP40676.1"/>
    </source>
</evidence>
<keyword evidence="5" id="KW-0808">Transferase</keyword>
<dbReference type="Pfam" id="PF13181">
    <property type="entry name" value="TPR_8"/>
    <property type="match status" value="1"/>
</dbReference>
<dbReference type="Gene3D" id="3.40.50.2000">
    <property type="entry name" value="Glycogen Phosphorylase B"/>
    <property type="match status" value="1"/>
</dbReference>